<dbReference type="InterPro" id="IPR036615">
    <property type="entry name" value="Mur_ligase_C_dom_sf"/>
</dbReference>
<protein>
    <recommendedName>
        <fullName evidence="2">UDP-N-acetylmuramate--L-alanine ligase</fullName>
    </recommendedName>
</protein>
<dbReference type="AlphaFoldDB" id="A0A645IKS2"/>
<dbReference type="GO" id="GO:0016881">
    <property type="term" value="F:acid-amino acid ligase activity"/>
    <property type="evidence" value="ECO:0007669"/>
    <property type="project" value="InterPro"/>
</dbReference>
<evidence type="ECO:0008006" key="2">
    <source>
        <dbReference type="Google" id="ProtNLM"/>
    </source>
</evidence>
<sequence>MVASINRSGSRAIYLPTFEQIRDYLGENASPGDIVITLGSGDVYKQTEKLL</sequence>
<proteinExistence type="predicted"/>
<name>A0A645IKS2_9ZZZZ</name>
<organism evidence="1">
    <name type="scientific">bioreactor metagenome</name>
    <dbReference type="NCBI Taxonomy" id="1076179"/>
    <lineage>
        <taxon>unclassified sequences</taxon>
        <taxon>metagenomes</taxon>
        <taxon>ecological metagenomes</taxon>
    </lineage>
</organism>
<dbReference type="SUPFAM" id="SSF53244">
    <property type="entry name" value="MurD-like peptide ligases, peptide-binding domain"/>
    <property type="match status" value="1"/>
</dbReference>
<comment type="caution">
    <text evidence="1">The sequence shown here is derived from an EMBL/GenBank/DDBJ whole genome shotgun (WGS) entry which is preliminary data.</text>
</comment>
<reference evidence="1" key="1">
    <citation type="submission" date="2019-08" db="EMBL/GenBank/DDBJ databases">
        <authorList>
            <person name="Kucharzyk K."/>
            <person name="Murdoch R.W."/>
            <person name="Higgins S."/>
            <person name="Loffler F."/>
        </authorList>
    </citation>
    <scope>NUCLEOTIDE SEQUENCE</scope>
</reference>
<evidence type="ECO:0000313" key="1">
    <source>
        <dbReference type="EMBL" id="MPN51867.1"/>
    </source>
</evidence>
<dbReference type="Gene3D" id="3.90.190.20">
    <property type="entry name" value="Mur ligase, C-terminal domain"/>
    <property type="match status" value="1"/>
</dbReference>
<gene>
    <name evidence="1" type="ORF">SDC9_199517</name>
</gene>
<dbReference type="EMBL" id="VSSQ01117407">
    <property type="protein sequence ID" value="MPN51867.1"/>
    <property type="molecule type" value="Genomic_DNA"/>
</dbReference>
<accession>A0A645IKS2</accession>